<feature type="compositionally biased region" description="Low complexity" evidence="3">
    <location>
        <begin position="57"/>
        <end position="73"/>
    </location>
</feature>
<feature type="region of interest" description="Disordered" evidence="3">
    <location>
        <begin position="135"/>
        <end position="163"/>
    </location>
</feature>
<name>G7GUL9_9ACTN</name>
<evidence type="ECO:0000313" key="4">
    <source>
        <dbReference type="EMBL" id="GAB07294.1"/>
    </source>
</evidence>
<evidence type="ECO:0000256" key="3">
    <source>
        <dbReference type="SAM" id="MobiDB-lite"/>
    </source>
</evidence>
<feature type="region of interest" description="Disordered" evidence="3">
    <location>
        <begin position="10"/>
        <end position="29"/>
    </location>
</feature>
<dbReference type="EMBL" id="BAED01000063">
    <property type="protein sequence ID" value="GAB07294.1"/>
    <property type="molecule type" value="Genomic_DNA"/>
</dbReference>
<dbReference type="Proteomes" id="UP000006023">
    <property type="component" value="Unassembled WGS sequence"/>
</dbReference>
<dbReference type="InterPro" id="IPR016191">
    <property type="entry name" value="Ribonuclease/ribotoxin"/>
</dbReference>
<feature type="compositionally biased region" description="Low complexity" evidence="3">
    <location>
        <begin position="102"/>
        <end position="117"/>
    </location>
</feature>
<gene>
    <name evidence="4" type="ORF">GOAMR_63_01410</name>
</gene>
<accession>G7GUL9</accession>
<dbReference type="InterPro" id="IPR000026">
    <property type="entry name" value="N1-like"/>
</dbReference>
<dbReference type="STRING" id="1075090.GOAMR_63_01410"/>
<dbReference type="Pfam" id="PF00545">
    <property type="entry name" value="Ribonuclease"/>
    <property type="match status" value="1"/>
</dbReference>
<organism evidence="4 5">
    <name type="scientific">Gordonia amarae NBRC 15530</name>
    <dbReference type="NCBI Taxonomy" id="1075090"/>
    <lineage>
        <taxon>Bacteria</taxon>
        <taxon>Bacillati</taxon>
        <taxon>Actinomycetota</taxon>
        <taxon>Actinomycetes</taxon>
        <taxon>Mycobacteriales</taxon>
        <taxon>Gordoniaceae</taxon>
        <taxon>Gordonia</taxon>
    </lineage>
</organism>
<dbReference type="Gene3D" id="3.10.450.30">
    <property type="entry name" value="Microbial ribonucleases"/>
    <property type="match status" value="1"/>
</dbReference>
<keyword evidence="2" id="KW-0378">Hydrolase</keyword>
<keyword evidence="1" id="KW-0540">Nuclease</keyword>
<evidence type="ECO:0000256" key="1">
    <source>
        <dbReference type="ARBA" id="ARBA00022722"/>
    </source>
</evidence>
<keyword evidence="5" id="KW-1185">Reference proteome</keyword>
<feature type="region of interest" description="Disordered" evidence="3">
    <location>
        <begin position="57"/>
        <end position="118"/>
    </location>
</feature>
<evidence type="ECO:0000313" key="5">
    <source>
        <dbReference type="Proteomes" id="UP000006023"/>
    </source>
</evidence>
<sequence length="212" mass="22421">MAMCRHGLRLSAMSASSTQGRQPPAQKRPARITVVAVVVAALSLISWLVTGCDDTASTDTAASSSTGGHAAYSPGTATFRTSPARSSAHPSTRPKPSAPATRSRSQSGPSRSGSSQGIPAHALATLKLIDAGKWPEAANAPGTRGGTNFRNNEGLLPRTGSDGRRLRFQEWDVNPKKPGRGRDAERIITADDGSAWYTDDHYRSFKQIRGPN</sequence>
<dbReference type="GO" id="GO:0016787">
    <property type="term" value="F:hydrolase activity"/>
    <property type="evidence" value="ECO:0007669"/>
    <property type="project" value="UniProtKB-KW"/>
</dbReference>
<evidence type="ECO:0000256" key="2">
    <source>
        <dbReference type="ARBA" id="ARBA00022801"/>
    </source>
</evidence>
<proteinExistence type="predicted"/>
<dbReference type="eggNOG" id="COG4290">
    <property type="taxonomic scope" value="Bacteria"/>
</dbReference>
<dbReference type="SUPFAM" id="SSF53933">
    <property type="entry name" value="Microbial ribonucleases"/>
    <property type="match status" value="1"/>
</dbReference>
<protein>
    <submittedName>
        <fullName evidence="4">Putative guanyl-specific ribonuclease</fullName>
    </submittedName>
</protein>
<comment type="caution">
    <text evidence="4">The sequence shown here is derived from an EMBL/GenBank/DDBJ whole genome shotgun (WGS) entry which is preliminary data.</text>
</comment>
<dbReference type="GO" id="GO:0003723">
    <property type="term" value="F:RNA binding"/>
    <property type="evidence" value="ECO:0007669"/>
    <property type="project" value="InterPro"/>
</dbReference>
<dbReference type="AlphaFoldDB" id="G7GUL9"/>
<feature type="compositionally biased region" description="Polar residues" evidence="3">
    <location>
        <begin position="75"/>
        <end position="90"/>
    </location>
</feature>
<reference evidence="4 5" key="1">
    <citation type="submission" date="2011-11" db="EMBL/GenBank/DDBJ databases">
        <title>Whole genome shotgun sequence of Gordonia amarae NBRC 15530.</title>
        <authorList>
            <person name="Takarada H."/>
            <person name="Hosoyama A."/>
            <person name="Tsuchikane K."/>
            <person name="Katsumata H."/>
            <person name="Yamazaki S."/>
            <person name="Fujita N."/>
        </authorList>
    </citation>
    <scope>NUCLEOTIDE SEQUENCE [LARGE SCALE GENOMIC DNA]</scope>
    <source>
        <strain evidence="4 5">NBRC 15530</strain>
    </source>
</reference>
<dbReference type="GO" id="GO:0004521">
    <property type="term" value="F:RNA endonuclease activity"/>
    <property type="evidence" value="ECO:0007669"/>
    <property type="project" value="InterPro"/>
</dbReference>